<feature type="compositionally biased region" description="Basic and acidic residues" evidence="2">
    <location>
        <begin position="463"/>
        <end position="476"/>
    </location>
</feature>
<evidence type="ECO:0000313" key="4">
    <source>
        <dbReference type="EMBL" id="KAG8044311.1"/>
    </source>
</evidence>
<dbReference type="CDD" id="cd21134">
    <property type="entry name" value="YTH"/>
    <property type="match status" value="1"/>
</dbReference>
<dbReference type="InterPro" id="IPR007275">
    <property type="entry name" value="YTH_domain"/>
</dbReference>
<dbReference type="SMART" id="SM01408">
    <property type="entry name" value="ING"/>
    <property type="match status" value="1"/>
</dbReference>
<dbReference type="PROSITE" id="PS50882">
    <property type="entry name" value="YTH"/>
    <property type="match status" value="1"/>
</dbReference>
<dbReference type="PANTHER" id="PTHR12357:SF99">
    <property type="entry name" value="YTH DOMAIN-CONTAINING PROTEIN ECT2-RELATED"/>
    <property type="match status" value="1"/>
</dbReference>
<reference evidence="4" key="2">
    <citation type="submission" date="2021-02" db="EMBL/GenBank/DDBJ databases">
        <authorList>
            <person name="Kimball J.A."/>
            <person name="Haas M.W."/>
            <person name="Macchietto M."/>
            <person name="Kono T."/>
            <person name="Duquette J."/>
            <person name="Shao M."/>
        </authorList>
    </citation>
    <scope>NUCLEOTIDE SEQUENCE</scope>
    <source>
        <tissue evidence="4">Fresh leaf tissue</tissue>
    </source>
</reference>
<keyword evidence="1" id="KW-0694">RNA-binding</keyword>
<dbReference type="InterPro" id="IPR024610">
    <property type="entry name" value="ING_N_histone-binding"/>
</dbReference>
<accession>A0A8J5V312</accession>
<comment type="function">
    <text evidence="1">Specifically recognizes and binds N6-methyladenosine (m6A)-containing RNAs, and regulates mRNA stability. M6A is a modification present at internal sites of mRNAs and some non-coding RNAs and plays a role in mRNA stability and processing.</text>
</comment>
<feature type="compositionally biased region" description="Basic and acidic residues" evidence="2">
    <location>
        <begin position="508"/>
        <end position="525"/>
    </location>
</feature>
<gene>
    <name evidence="4" type="ORF">GUJ93_ZPchr0139g33509</name>
</gene>
<feature type="compositionally biased region" description="Basic and acidic residues" evidence="2">
    <location>
        <begin position="23"/>
        <end position="36"/>
    </location>
</feature>
<feature type="domain" description="YTH" evidence="3">
    <location>
        <begin position="279"/>
        <end position="424"/>
    </location>
</feature>
<feature type="compositionally biased region" description="Polar residues" evidence="2">
    <location>
        <begin position="197"/>
        <end position="209"/>
    </location>
</feature>
<dbReference type="GO" id="GO:0005737">
    <property type="term" value="C:cytoplasm"/>
    <property type="evidence" value="ECO:0007669"/>
    <property type="project" value="TreeGrafter"/>
</dbReference>
<feature type="compositionally biased region" description="Polar residues" evidence="2">
    <location>
        <begin position="477"/>
        <end position="486"/>
    </location>
</feature>
<reference evidence="4" key="1">
    <citation type="journal article" date="2021" name="bioRxiv">
        <title>Whole Genome Assembly and Annotation of Northern Wild Rice, Zizania palustris L., Supports a Whole Genome Duplication in the Zizania Genus.</title>
        <authorList>
            <person name="Haas M."/>
            <person name="Kono T."/>
            <person name="Macchietto M."/>
            <person name="Millas R."/>
            <person name="McGilp L."/>
            <person name="Shao M."/>
            <person name="Duquette J."/>
            <person name="Hirsch C.N."/>
            <person name="Kimball J."/>
        </authorList>
    </citation>
    <scope>NUCLEOTIDE SEQUENCE</scope>
    <source>
        <tissue evidence="4">Fresh leaf tissue</tissue>
    </source>
</reference>
<evidence type="ECO:0000256" key="1">
    <source>
        <dbReference type="RuleBase" id="RU369095"/>
    </source>
</evidence>
<organism evidence="4 5">
    <name type="scientific">Zizania palustris</name>
    <name type="common">Northern wild rice</name>
    <dbReference type="NCBI Taxonomy" id="103762"/>
    <lineage>
        <taxon>Eukaryota</taxon>
        <taxon>Viridiplantae</taxon>
        <taxon>Streptophyta</taxon>
        <taxon>Embryophyta</taxon>
        <taxon>Tracheophyta</taxon>
        <taxon>Spermatophyta</taxon>
        <taxon>Magnoliopsida</taxon>
        <taxon>Liliopsida</taxon>
        <taxon>Poales</taxon>
        <taxon>Poaceae</taxon>
        <taxon>BOP clade</taxon>
        <taxon>Oryzoideae</taxon>
        <taxon>Oryzeae</taxon>
        <taxon>Zizaniinae</taxon>
        <taxon>Zizania</taxon>
    </lineage>
</organism>
<dbReference type="OrthoDB" id="306690at2759"/>
<dbReference type="Pfam" id="PF12998">
    <property type="entry name" value="ING"/>
    <property type="match status" value="1"/>
</dbReference>
<sequence>MAAVAPAAAAGDQAADLMQKLSLESKKEGAAPDAAKKPSGMPYGSSSAGDVQNAAPQNVYGDMYHGYGYDPYGPYPSGSPLLPMQAMCQVLNLSWPSGAAYQARVPVDSAKSSANGTVNGMVNNNSTSLPRKQTHQNVSAANNGSYGRGTLQGGPSASNYVHSGLHSPLQWYDGQFHSNGHQRSNVSSTSYGSNSSLAKNQSQRPTSNLMGMHAQIPSSGMGLTSPSYPTMYPDCRLYGQYGNTLKTGLGFGSNMYNYRNNGRWGIVDTKYKPRGRASFGFSSENQDGFTELNRGPRSGGFRHQKPFGPAVTLAVKGQAVPSVGKQDNSVIPDKGQFNQEGNTSGQFVGVAEMVGPVDFDKTVDYWQQDKWNGCFPIKWNIVKDVPNNILKHITLDNNDNKPVTNSRDTQEVKLEQGLEMLKIFKDHISKTSILDDFEFYENRQKLMREKRAKQQLLQGQGSVDKDGNASHDKNATDGRSTLQKQALNKEGIPVVGDVLNTSKSAVESVREPPKAEPHPPVDRHGIARTGVYVDDYLEYSSTLAGDLQRILSTMRELDERAHGIMGQTKEQIKYLLQVPSHGFDRSTMDDDESETASEKMKTDIEASQDNALNLCTEKVLLARQAYDLVPFGSFHFLLIP</sequence>
<evidence type="ECO:0000256" key="2">
    <source>
        <dbReference type="SAM" id="MobiDB-lite"/>
    </source>
</evidence>
<evidence type="ECO:0000259" key="3">
    <source>
        <dbReference type="PROSITE" id="PS50882"/>
    </source>
</evidence>
<feature type="region of interest" description="Disordered" evidence="2">
    <location>
        <begin position="503"/>
        <end position="526"/>
    </location>
</feature>
<dbReference type="GO" id="GO:0061157">
    <property type="term" value="P:mRNA destabilization"/>
    <property type="evidence" value="ECO:0007669"/>
    <property type="project" value="TreeGrafter"/>
</dbReference>
<dbReference type="GO" id="GO:1990247">
    <property type="term" value="F:N6-methyladenosine-containing RNA reader activity"/>
    <property type="evidence" value="ECO:0007669"/>
    <property type="project" value="UniProtKB-UniRule"/>
</dbReference>
<feature type="region of interest" description="Disordered" evidence="2">
    <location>
        <begin position="125"/>
        <end position="159"/>
    </location>
</feature>
<evidence type="ECO:0000313" key="5">
    <source>
        <dbReference type="Proteomes" id="UP000729402"/>
    </source>
</evidence>
<dbReference type="InterPro" id="IPR045168">
    <property type="entry name" value="YTH_prot"/>
</dbReference>
<feature type="compositionally biased region" description="Low complexity" evidence="2">
    <location>
        <begin position="184"/>
        <end position="196"/>
    </location>
</feature>
<dbReference type="PANTHER" id="PTHR12357">
    <property type="entry name" value="YTH YT521-B HOMOLOGY DOMAIN-CONTAINING"/>
    <property type="match status" value="1"/>
</dbReference>
<protein>
    <recommendedName>
        <fullName evidence="1">YTH domain-containing family protein</fullName>
    </recommendedName>
</protein>
<dbReference type="AlphaFoldDB" id="A0A8J5V312"/>
<keyword evidence="5" id="KW-1185">Reference proteome</keyword>
<comment type="similarity">
    <text evidence="1">Belongs to the YTHDF family.</text>
</comment>
<dbReference type="Pfam" id="PF04146">
    <property type="entry name" value="YTH"/>
    <property type="match status" value="1"/>
</dbReference>
<dbReference type="GO" id="GO:0003729">
    <property type="term" value="F:mRNA binding"/>
    <property type="evidence" value="ECO:0007669"/>
    <property type="project" value="UniProtKB-UniRule"/>
</dbReference>
<feature type="region of interest" description="Disordered" evidence="2">
    <location>
        <begin position="450"/>
        <end position="489"/>
    </location>
</feature>
<name>A0A8J5V312_ZIZPA</name>
<dbReference type="Proteomes" id="UP000729402">
    <property type="component" value="Unassembled WGS sequence"/>
</dbReference>
<comment type="caution">
    <text evidence="4">The sequence shown here is derived from an EMBL/GenBank/DDBJ whole genome shotgun (WGS) entry which is preliminary data.</text>
</comment>
<dbReference type="EMBL" id="JAAALK010000822">
    <property type="protein sequence ID" value="KAG8044311.1"/>
    <property type="molecule type" value="Genomic_DNA"/>
</dbReference>
<feature type="region of interest" description="Disordered" evidence="2">
    <location>
        <begin position="173"/>
        <end position="211"/>
    </location>
</feature>
<feature type="compositionally biased region" description="Polar residues" evidence="2">
    <location>
        <begin position="125"/>
        <end position="145"/>
    </location>
</feature>
<feature type="region of interest" description="Disordered" evidence="2">
    <location>
        <begin position="20"/>
        <end position="49"/>
    </location>
</feature>
<proteinExistence type="inferred from homology"/>